<feature type="domain" description="PORR" evidence="1">
    <location>
        <begin position="27"/>
        <end position="361"/>
    </location>
</feature>
<name>A0A1Q3D1X5_CEPFO</name>
<keyword evidence="3" id="KW-1185">Reference proteome</keyword>
<dbReference type="GO" id="GO:0003723">
    <property type="term" value="F:RNA binding"/>
    <property type="evidence" value="ECO:0007669"/>
    <property type="project" value="InterPro"/>
</dbReference>
<protein>
    <submittedName>
        <fullName evidence="2">PORR domain-containing protein</fullName>
    </submittedName>
</protein>
<sequence length="389" mass="45157">MSFCSCRLHQLHQNRSFSFINARIKLVRDPYLDKAVQIEKNLKQILSLKNQILSSSSSTPKSIPLSSLSILKPHLQIPTTASKFFQNYPSLFTLFQPSPSLPLHIKLTPRFLSLHKQESLIHNSPLHRHHTVQRLSKLLMLTGSSSLPLHVIDRFKFDLGLPHNYLTALLADYPDFFQLCTFTDRLTNRETVALELVAWRSELAVSEMERRVSGGDLRVKKGMPLRFKMSLPSGFDLEKKVLNWVDEFQCLPYVSPYENAFHLGAISDQAEKWAVAVLHELLWLLVSKKTEKANVFYLGDYFGFGDRFAKVLKHHPGIFYVSNKIRTQTIVLREAYRKDFLVEKHPLMGMRYRYIYLMNKVMRKKTRKPIVGSNLVLQRRREFAIDANK</sequence>
<organism evidence="2 3">
    <name type="scientific">Cephalotus follicularis</name>
    <name type="common">Albany pitcher plant</name>
    <dbReference type="NCBI Taxonomy" id="3775"/>
    <lineage>
        <taxon>Eukaryota</taxon>
        <taxon>Viridiplantae</taxon>
        <taxon>Streptophyta</taxon>
        <taxon>Embryophyta</taxon>
        <taxon>Tracheophyta</taxon>
        <taxon>Spermatophyta</taxon>
        <taxon>Magnoliopsida</taxon>
        <taxon>eudicotyledons</taxon>
        <taxon>Gunneridae</taxon>
        <taxon>Pentapetalae</taxon>
        <taxon>rosids</taxon>
        <taxon>fabids</taxon>
        <taxon>Oxalidales</taxon>
        <taxon>Cephalotaceae</taxon>
        <taxon>Cephalotus</taxon>
    </lineage>
</organism>
<evidence type="ECO:0000313" key="3">
    <source>
        <dbReference type="Proteomes" id="UP000187406"/>
    </source>
</evidence>
<dbReference type="InterPro" id="IPR021099">
    <property type="entry name" value="PORR_domain"/>
</dbReference>
<comment type="caution">
    <text evidence="2">The sequence shown here is derived from an EMBL/GenBank/DDBJ whole genome shotgun (WGS) entry which is preliminary data.</text>
</comment>
<dbReference type="PANTHER" id="PTHR31476:SF19">
    <property type="entry name" value="UBIQUITIN CARBOXYL-TERMINAL HYDROLASE FAMILY PROTEIN"/>
    <property type="match status" value="1"/>
</dbReference>
<dbReference type="InParanoid" id="A0A1Q3D1X5"/>
<dbReference type="InterPro" id="IPR045040">
    <property type="entry name" value="PORR_fam"/>
</dbReference>
<accession>A0A1Q3D1X5</accession>
<dbReference type="Proteomes" id="UP000187406">
    <property type="component" value="Unassembled WGS sequence"/>
</dbReference>
<dbReference type="OrthoDB" id="1892230at2759"/>
<reference evidence="3" key="1">
    <citation type="submission" date="2016-04" db="EMBL/GenBank/DDBJ databases">
        <title>Cephalotus genome sequencing.</title>
        <authorList>
            <person name="Fukushima K."/>
            <person name="Hasebe M."/>
            <person name="Fang X."/>
        </authorList>
    </citation>
    <scope>NUCLEOTIDE SEQUENCE [LARGE SCALE GENOMIC DNA]</scope>
    <source>
        <strain evidence="3">cv. St1</strain>
    </source>
</reference>
<dbReference type="PANTHER" id="PTHR31476">
    <property type="entry name" value="PROTEIN WHAT'S THIS FACTOR 1 HOMOLOG, CHLOROPLASTIC"/>
    <property type="match status" value="1"/>
</dbReference>
<dbReference type="STRING" id="3775.A0A1Q3D1X5"/>
<evidence type="ECO:0000259" key="1">
    <source>
        <dbReference type="Pfam" id="PF11955"/>
    </source>
</evidence>
<gene>
    <name evidence="2" type="ORF">CFOL_v3_29946</name>
</gene>
<dbReference type="FunCoup" id="A0A1Q3D1X5">
    <property type="interactions" value="253"/>
</dbReference>
<dbReference type="EMBL" id="BDDD01003933">
    <property type="protein sequence ID" value="GAV86516.1"/>
    <property type="molecule type" value="Genomic_DNA"/>
</dbReference>
<dbReference type="Pfam" id="PF11955">
    <property type="entry name" value="PORR"/>
    <property type="match status" value="1"/>
</dbReference>
<evidence type="ECO:0000313" key="2">
    <source>
        <dbReference type="EMBL" id="GAV86516.1"/>
    </source>
</evidence>
<proteinExistence type="predicted"/>
<dbReference type="AlphaFoldDB" id="A0A1Q3D1X5"/>